<dbReference type="EMBL" id="JAHCLR010000039">
    <property type="protein sequence ID" value="MBS9535279.1"/>
    <property type="molecule type" value="Genomic_DNA"/>
</dbReference>
<organism evidence="2 3">
    <name type="scientific">Mycolicibacter acidiphilus</name>
    <dbReference type="NCBI Taxonomy" id="2835306"/>
    <lineage>
        <taxon>Bacteria</taxon>
        <taxon>Bacillati</taxon>
        <taxon>Actinomycetota</taxon>
        <taxon>Actinomycetes</taxon>
        <taxon>Mycobacteriales</taxon>
        <taxon>Mycobacteriaceae</taxon>
        <taxon>Mycolicibacter</taxon>
    </lineage>
</organism>
<proteinExistence type="predicted"/>
<reference evidence="2 3" key="1">
    <citation type="submission" date="2021-05" db="EMBL/GenBank/DDBJ databases">
        <title>Mycobacterium acidophilum sp. nov., an extremely acid-tolerant member of the genus Mycobacterium.</title>
        <authorList>
            <person name="Xia J."/>
        </authorList>
    </citation>
    <scope>NUCLEOTIDE SEQUENCE [LARGE SCALE GENOMIC DNA]</scope>
    <source>
        <strain evidence="2 3">M1</strain>
    </source>
</reference>
<sequence>MTIGALLIGTGIVTIAPMAPPAMRSHMHAVQLTGVTADSPLGNGVAFVIGGSGTPVPSQAYVDAANTLYLAPRGFTGDAQAFFTPEGLQPTTGVKTLPFDTSEAQGQQILDESILRQITGGGVSAENPIVVWGWSQSSVISSLLMPELKAQGVPVDDVHFVLVGNESSPNGGALESFNIPVDGQHITVPSLGITFSGAMPSDLYPTDNYTIEYDGFADFPKYSTNLLSDLNAIFGIVFAHSQYQNLTADQLTTQADGGQAIQLPTSVADTMANYYMIPNAELPLLQPLQAIPVIGQPLYDLLEPDTRILVNLGYGSITEGWNQGDADVPTTIAGGLPPNISATDLATALGNGLQKGITDAVAQLQDPDNYQVTPDSTDPTAAAPSFLDLVNDFSGSLSKLYATLLPDADTANALLVTLPATLGTYITEQAADGNLMGGISEAVAAATALVPFAFFYGVAAPLAGALDLPL</sequence>
<accession>A0ABS5RQP0</accession>
<evidence type="ECO:0000313" key="2">
    <source>
        <dbReference type="EMBL" id="MBS9535279.1"/>
    </source>
</evidence>
<keyword evidence="3" id="KW-1185">Reference proteome</keyword>
<evidence type="ECO:0000259" key="1">
    <source>
        <dbReference type="Pfam" id="PF08237"/>
    </source>
</evidence>
<feature type="domain" description="PE-PPE" evidence="1">
    <location>
        <begin position="79"/>
        <end position="314"/>
    </location>
</feature>
<protein>
    <submittedName>
        <fullName evidence="2">PE-PPE domain-containing protein</fullName>
    </submittedName>
</protein>
<dbReference type="RefSeq" id="WP_214094131.1">
    <property type="nucleotide sequence ID" value="NZ_JAHCLR010000039.1"/>
</dbReference>
<dbReference type="InterPro" id="IPR013228">
    <property type="entry name" value="PE-PPE_C"/>
</dbReference>
<dbReference type="Proteomes" id="UP001519535">
    <property type="component" value="Unassembled WGS sequence"/>
</dbReference>
<comment type="caution">
    <text evidence="2">The sequence shown here is derived from an EMBL/GenBank/DDBJ whole genome shotgun (WGS) entry which is preliminary data.</text>
</comment>
<name>A0ABS5RQP0_9MYCO</name>
<gene>
    <name evidence="2" type="ORF">KIH27_16955</name>
</gene>
<dbReference type="Pfam" id="PF08237">
    <property type="entry name" value="PE-PPE"/>
    <property type="match status" value="1"/>
</dbReference>
<evidence type="ECO:0000313" key="3">
    <source>
        <dbReference type="Proteomes" id="UP001519535"/>
    </source>
</evidence>